<evidence type="ECO:0000256" key="9">
    <source>
        <dbReference type="ARBA" id="ARBA00047288"/>
    </source>
</evidence>
<keyword evidence="5 10" id="KW-0460">Magnesium</keyword>
<evidence type="ECO:0000256" key="1">
    <source>
        <dbReference type="ARBA" id="ARBA00022490"/>
    </source>
</evidence>
<comment type="cofactor">
    <cofactor evidence="10">
        <name>Mg(2+)</name>
        <dbReference type="ChEBI" id="CHEBI:18420"/>
    </cofactor>
</comment>
<dbReference type="CDD" id="cd02812">
    <property type="entry name" value="PcrB_like"/>
    <property type="match status" value="1"/>
</dbReference>
<dbReference type="Gene3D" id="3.20.20.390">
    <property type="entry name" value="FMN-linked oxidoreductases"/>
    <property type="match status" value="1"/>
</dbReference>
<evidence type="ECO:0000313" key="11">
    <source>
        <dbReference type="EMBL" id="OFV67349.1"/>
    </source>
</evidence>
<dbReference type="GO" id="GO:0005737">
    <property type="term" value="C:cytoplasm"/>
    <property type="evidence" value="ECO:0007669"/>
    <property type="project" value="UniProtKB-SubCell"/>
</dbReference>
<evidence type="ECO:0000256" key="3">
    <source>
        <dbReference type="ARBA" id="ARBA00022679"/>
    </source>
</evidence>
<dbReference type="PANTHER" id="PTHR40029:SF2">
    <property type="entry name" value="HEPTAPRENYLGLYCERYL PHOSPHATE SYNTHASE"/>
    <property type="match status" value="1"/>
</dbReference>
<keyword evidence="3 10" id="KW-0808">Transferase</keyword>
<name>A0A1F2P7Q8_9EURY</name>
<dbReference type="PATRIC" id="fig|1838285.3.peg.1642"/>
<gene>
    <name evidence="11" type="ORF">SCAL_001618</name>
</gene>
<organism evidence="11 12">
    <name type="scientific">Candidatus Syntropharchaeum caldarium</name>
    <dbReference type="NCBI Taxonomy" id="1838285"/>
    <lineage>
        <taxon>Archaea</taxon>
        <taxon>Methanobacteriati</taxon>
        <taxon>Methanobacteriota</taxon>
        <taxon>Stenosarchaea group</taxon>
        <taxon>Methanomicrobia</taxon>
        <taxon>Methanosarcinales</taxon>
        <taxon>ANME-2 cluster</taxon>
        <taxon>Candidatus Syntropharchaeum</taxon>
    </lineage>
</organism>
<comment type="function">
    <text evidence="10">Prenyltransferase that catalyzes the transfer of the geranylgeranyl moiety of geranylgeranyl diphosphate (GGPP) to the C3 hydroxyl of sn-glycerol-1-phosphate (G1P). This reaction is the first ether-bond-formation step in the biosynthesis of archaeal membrane lipids.</text>
</comment>
<evidence type="ECO:0000256" key="7">
    <source>
        <dbReference type="ARBA" id="ARBA00023209"/>
    </source>
</evidence>
<evidence type="ECO:0000256" key="4">
    <source>
        <dbReference type="ARBA" id="ARBA00022723"/>
    </source>
</evidence>
<keyword evidence="12" id="KW-1185">Reference proteome</keyword>
<keyword evidence="6 10" id="KW-0443">Lipid metabolism</keyword>
<feature type="binding site" evidence="10">
    <location>
        <begin position="158"/>
        <end position="163"/>
    </location>
    <ligand>
        <name>sn-glycerol 1-phosphate</name>
        <dbReference type="ChEBI" id="CHEBI:57685"/>
    </ligand>
</feature>
<evidence type="ECO:0000313" key="12">
    <source>
        <dbReference type="Proteomes" id="UP000186940"/>
    </source>
</evidence>
<feature type="binding site" evidence="10">
    <location>
        <position position="12"/>
    </location>
    <ligand>
        <name>sn-glycerol 1-phosphate</name>
        <dbReference type="ChEBI" id="CHEBI:57685"/>
    </ligand>
</feature>
<reference evidence="11" key="1">
    <citation type="submission" date="2016-05" db="EMBL/GenBank/DDBJ databases">
        <title>Microbial consortia oxidize butane by reversing methanogenesis.</title>
        <authorList>
            <person name="Laso-Perez R."/>
            <person name="Richter M."/>
            <person name="Wegener G."/>
            <person name="Musat F."/>
        </authorList>
    </citation>
    <scope>NUCLEOTIDE SEQUENCE [LARGE SCALE GENOMIC DNA]</scope>
    <source>
        <strain evidence="11">BOX2</strain>
    </source>
</reference>
<dbReference type="InterPro" id="IPR039074">
    <property type="entry name" value="GGGP/HepGP_synthase_I"/>
</dbReference>
<dbReference type="AlphaFoldDB" id="A0A1F2P7Q8"/>
<dbReference type="NCBIfam" id="TIGR04146">
    <property type="entry name" value="GGGPS_Afulg"/>
    <property type="match status" value="1"/>
</dbReference>
<dbReference type="STRING" id="1838285.SCAL_001618"/>
<comment type="pathway">
    <text evidence="10">Membrane lipid metabolism; glycerophospholipid metabolism.</text>
</comment>
<dbReference type="HAMAP" id="MF_00112">
    <property type="entry name" value="GGGP_HepGP_synthase"/>
    <property type="match status" value="1"/>
</dbReference>
<keyword evidence="2 10" id="KW-0444">Lipid biosynthesis</keyword>
<dbReference type="PANTHER" id="PTHR40029">
    <property type="match status" value="1"/>
</dbReference>
<proteinExistence type="inferred from homology"/>
<evidence type="ECO:0000256" key="2">
    <source>
        <dbReference type="ARBA" id="ARBA00022516"/>
    </source>
</evidence>
<keyword evidence="1 10" id="KW-0963">Cytoplasm</keyword>
<protein>
    <recommendedName>
        <fullName evidence="10">Geranylgeranylglyceryl phosphate synthase</fullName>
        <shortName evidence="10">GGGP synthase</shortName>
        <shortName evidence="10">GGGPS</shortName>
        <ecNumber evidence="10">2.5.1.41</ecNumber>
    </recommendedName>
    <alternativeName>
        <fullName evidence="10">(S)-3-O-geranylgeranylglyceryl phosphate synthase</fullName>
    </alternativeName>
    <alternativeName>
        <fullName evidence="10">Phosphoglycerol geranylgeranyltransferase</fullName>
    </alternativeName>
</protein>
<dbReference type="GO" id="GO:0047294">
    <property type="term" value="F:phosphoglycerol geranylgeranyltransferase activity"/>
    <property type="evidence" value="ECO:0007669"/>
    <property type="project" value="UniProtKB-UniRule"/>
</dbReference>
<evidence type="ECO:0000256" key="6">
    <source>
        <dbReference type="ARBA" id="ARBA00023098"/>
    </source>
</evidence>
<feature type="binding site" evidence="10">
    <location>
        <begin position="208"/>
        <end position="209"/>
    </location>
    <ligand>
        <name>sn-glycerol 1-phosphate</name>
        <dbReference type="ChEBI" id="CHEBI:57685"/>
    </ligand>
</feature>
<keyword evidence="8 10" id="KW-1208">Phospholipid metabolism</keyword>
<keyword evidence="4 10" id="KW-0479">Metal-binding</keyword>
<dbReference type="SUPFAM" id="SSF51395">
    <property type="entry name" value="FMN-linked oxidoreductases"/>
    <property type="match status" value="1"/>
</dbReference>
<dbReference type="GO" id="GO:0000287">
    <property type="term" value="F:magnesium ion binding"/>
    <property type="evidence" value="ECO:0007669"/>
    <property type="project" value="UniProtKB-UniRule"/>
</dbReference>
<comment type="catalytic activity">
    <reaction evidence="9 10">
        <text>sn-glycerol 1-phosphate + (2E,6E,10E)-geranylgeranyl diphosphate = sn-3-O-(geranylgeranyl)glycerol 1-phosphate + diphosphate</text>
        <dbReference type="Rhea" id="RHEA:23404"/>
        <dbReference type="ChEBI" id="CHEBI:33019"/>
        <dbReference type="ChEBI" id="CHEBI:57677"/>
        <dbReference type="ChEBI" id="CHEBI:57685"/>
        <dbReference type="ChEBI" id="CHEBI:58756"/>
        <dbReference type="EC" id="2.5.1.41"/>
    </reaction>
</comment>
<evidence type="ECO:0000256" key="5">
    <source>
        <dbReference type="ARBA" id="ARBA00022842"/>
    </source>
</evidence>
<keyword evidence="7 10" id="KW-0594">Phospholipid biosynthesis</keyword>
<dbReference type="InterPro" id="IPR008205">
    <property type="entry name" value="GGGP_HepGP_synthase"/>
</dbReference>
<dbReference type="NCBIfam" id="TIGR01768">
    <property type="entry name" value="GGGP-family"/>
    <property type="match status" value="1"/>
</dbReference>
<dbReference type="Pfam" id="PF01884">
    <property type="entry name" value="PcrB"/>
    <property type="match status" value="1"/>
</dbReference>
<sequence length="224" mass="24714">MTIWKRWKHITKLDPDRPISETEIEAVINSGTDAVMISGTQNITGENVKKLIGMLEGYSIPKILEPASPAVVSSEGVDYIFVPSVINSANPEWIIGKHIEWVMMGDIEWDIVVPEAYIVLNPDSAVGMVTSARTALEREEVVACCICAERYFKFPIIYIEYSGMYGNPEIVKAAKDALSEATLFYGGGITGREEAFEMKACADVIVVGNALYEVGLERFLETIP</sequence>
<dbReference type="Proteomes" id="UP000186940">
    <property type="component" value="Unassembled WGS sequence"/>
</dbReference>
<dbReference type="GO" id="GO:0046474">
    <property type="term" value="P:glycerophospholipid biosynthetic process"/>
    <property type="evidence" value="ECO:0007669"/>
    <property type="project" value="UniProtKB-UniRule"/>
</dbReference>
<dbReference type="UniPathway" id="UPA00940"/>
<dbReference type="InterPro" id="IPR038597">
    <property type="entry name" value="GGGP/HepGP_synthase_sf"/>
</dbReference>
<comment type="caution">
    <text evidence="11">The sequence shown here is derived from an EMBL/GenBank/DDBJ whole genome shotgun (WGS) entry which is preliminary data.</text>
</comment>
<comment type="caution">
    <text evidence="10">Lacks conserved residue(s) required for the propagation of feature annotation.</text>
</comment>
<dbReference type="NCBIfam" id="NF003199">
    <property type="entry name" value="PRK04169.1-3"/>
    <property type="match status" value="1"/>
</dbReference>
<evidence type="ECO:0000256" key="8">
    <source>
        <dbReference type="ARBA" id="ARBA00023264"/>
    </source>
</evidence>
<feature type="binding site" evidence="10">
    <location>
        <position position="188"/>
    </location>
    <ligand>
        <name>sn-glycerol 1-phosphate</name>
        <dbReference type="ChEBI" id="CHEBI:57685"/>
    </ligand>
</feature>
<comment type="similarity">
    <text evidence="10">Belongs to the GGGP/HepGP synthase family. Group I subfamily.</text>
</comment>
<evidence type="ECO:0000256" key="10">
    <source>
        <dbReference type="HAMAP-Rule" id="MF_00112"/>
    </source>
</evidence>
<comment type="subcellular location">
    <subcellularLocation>
        <location evidence="10">Cytoplasm</location>
    </subcellularLocation>
</comment>
<feature type="binding site" evidence="10">
    <location>
        <position position="40"/>
    </location>
    <ligand>
        <name>Mg(2+)</name>
        <dbReference type="ChEBI" id="CHEBI:18420"/>
    </ligand>
</feature>
<dbReference type="InterPro" id="IPR026438">
    <property type="entry name" value="GGGP_synthase_archaea"/>
</dbReference>
<dbReference type="EC" id="2.5.1.41" evidence="10"/>
<accession>A0A1F2P7Q8</accession>
<feature type="binding site" evidence="10">
    <location>
        <position position="14"/>
    </location>
    <ligand>
        <name>Mg(2+)</name>
        <dbReference type="ChEBI" id="CHEBI:18420"/>
    </ligand>
</feature>
<dbReference type="EMBL" id="LYOS01000005">
    <property type="protein sequence ID" value="OFV67349.1"/>
    <property type="molecule type" value="Genomic_DNA"/>
</dbReference>
<dbReference type="GO" id="GO:0120536">
    <property type="term" value="F:heptaprenylglyceryl phosphate synthase activity"/>
    <property type="evidence" value="ECO:0007669"/>
    <property type="project" value="UniProtKB-ARBA"/>
</dbReference>